<evidence type="ECO:0000313" key="3">
    <source>
        <dbReference type="EMBL" id="OLF09934.1"/>
    </source>
</evidence>
<feature type="compositionally biased region" description="Low complexity" evidence="1">
    <location>
        <begin position="488"/>
        <end position="501"/>
    </location>
</feature>
<keyword evidence="2" id="KW-0732">Signal</keyword>
<feature type="compositionally biased region" description="Low complexity" evidence="1">
    <location>
        <begin position="457"/>
        <end position="466"/>
    </location>
</feature>
<protein>
    <submittedName>
        <fullName evidence="3">Uncharacterized protein</fullName>
    </submittedName>
</protein>
<dbReference type="Proteomes" id="UP000185596">
    <property type="component" value="Unassembled WGS sequence"/>
</dbReference>
<proteinExistence type="predicted"/>
<feature type="compositionally biased region" description="Gly residues" evidence="1">
    <location>
        <begin position="467"/>
        <end position="487"/>
    </location>
</feature>
<feature type="compositionally biased region" description="Acidic residues" evidence="1">
    <location>
        <begin position="313"/>
        <end position="323"/>
    </location>
</feature>
<organism evidence="3 4">
    <name type="scientific">Actinophytocola xanthii</name>
    <dbReference type="NCBI Taxonomy" id="1912961"/>
    <lineage>
        <taxon>Bacteria</taxon>
        <taxon>Bacillati</taxon>
        <taxon>Actinomycetota</taxon>
        <taxon>Actinomycetes</taxon>
        <taxon>Pseudonocardiales</taxon>
        <taxon>Pseudonocardiaceae</taxon>
    </lineage>
</organism>
<feature type="compositionally biased region" description="Basic and acidic residues" evidence="1">
    <location>
        <begin position="232"/>
        <end position="253"/>
    </location>
</feature>
<dbReference type="PROSITE" id="PS00330">
    <property type="entry name" value="HEMOLYSIN_CALCIUM"/>
    <property type="match status" value="2"/>
</dbReference>
<reference evidence="3 4" key="1">
    <citation type="submission" date="2016-12" db="EMBL/GenBank/DDBJ databases">
        <title>The draft genome sequence of Actinophytocola sp. 11-183.</title>
        <authorList>
            <person name="Wang W."/>
            <person name="Yuan L."/>
        </authorList>
    </citation>
    <scope>NUCLEOTIDE SEQUENCE [LARGE SCALE GENOMIC DNA]</scope>
    <source>
        <strain evidence="3 4">11-183</strain>
    </source>
</reference>
<feature type="compositionally biased region" description="Basic and acidic residues" evidence="1">
    <location>
        <begin position="260"/>
        <end position="281"/>
    </location>
</feature>
<evidence type="ECO:0000256" key="1">
    <source>
        <dbReference type="SAM" id="MobiDB-lite"/>
    </source>
</evidence>
<feature type="compositionally biased region" description="Low complexity" evidence="1">
    <location>
        <begin position="432"/>
        <end position="448"/>
    </location>
</feature>
<feature type="compositionally biased region" description="Gly residues" evidence="1">
    <location>
        <begin position="502"/>
        <end position="590"/>
    </location>
</feature>
<dbReference type="STRING" id="1912961.BU204_32490"/>
<accession>A0A1Q8C6F1</accession>
<comment type="caution">
    <text evidence="3">The sequence shown here is derived from an EMBL/GenBank/DDBJ whole genome shotgun (WGS) entry which is preliminary data.</text>
</comment>
<feature type="compositionally biased region" description="Polar residues" evidence="1">
    <location>
        <begin position="49"/>
        <end position="61"/>
    </location>
</feature>
<dbReference type="InterPro" id="IPR018511">
    <property type="entry name" value="Hemolysin-typ_Ca-bd_CS"/>
</dbReference>
<dbReference type="PRINTS" id="PR00313">
    <property type="entry name" value="CABNDNGRPT"/>
</dbReference>
<keyword evidence="4" id="KW-1185">Reference proteome</keyword>
<evidence type="ECO:0000256" key="2">
    <source>
        <dbReference type="SAM" id="SignalP"/>
    </source>
</evidence>
<feature type="region of interest" description="Disordered" evidence="1">
    <location>
        <begin position="44"/>
        <end position="158"/>
    </location>
</feature>
<sequence>MDEALKIWVRELRRRGRGSARRRAAAAAVVTLAAGMAAAPAVAAVDPSGDNQSATNVSPGGTQVAMRGAPPRTGPIHRTVPDTRPESWRPGEPPREHQRRNDAEQREYSHNRWRSWNENQDKVQQELEAREALQDPNLPPAARNYANPLTPPPPLSQEQIDALNAQRAQLEPPGYVDQYPSFTLAPSDRESDRLAVQQQIDRSYLNNEENREHNKDQLDSFRQRFNETIDDLHDAETVQDKQAAQDRYNDLARDFNTTELGERDNYGGHPEDSRVTPKHMNDPAPGDPQDPVGAVDQGLPPNTRSLGEPAPTTDDDNPDDSESQMDSPRSQAQDDPGYDGPTDSQMDSPRSQAQNDPNFDGPTSLDSDVDQQAPAAPSPDSAEDANAGMVSSTEDSDTISGASGDDSLGSLSGEDSLGTDGVGTTSNDAVAGVSSDDSLGSGSDADGPGTDGGGTDGTVASSDSLSGGSGTDSLGGGSGTDSLGGGSDADSPGSDAGMGSDADGGVGMGDGDASSGMGGGDASGGMGGGDASGGMGGGDASGGMGGDASGGMGGDASGGMGGDSTGGMGGDSTGGMGGMSSGGMGGDGGF</sequence>
<dbReference type="AlphaFoldDB" id="A0A1Q8C6F1"/>
<feature type="compositionally biased region" description="Polar residues" evidence="1">
    <location>
        <begin position="342"/>
        <end position="357"/>
    </location>
</feature>
<feature type="compositionally biased region" description="Polar residues" evidence="1">
    <location>
        <begin position="196"/>
        <end position="207"/>
    </location>
</feature>
<dbReference type="EMBL" id="MSIE01000081">
    <property type="protein sequence ID" value="OLF09934.1"/>
    <property type="molecule type" value="Genomic_DNA"/>
</dbReference>
<feature type="compositionally biased region" description="Polar residues" evidence="1">
    <location>
        <begin position="324"/>
        <end position="333"/>
    </location>
</feature>
<feature type="compositionally biased region" description="Basic and acidic residues" evidence="1">
    <location>
        <begin position="79"/>
        <end position="110"/>
    </location>
</feature>
<feature type="signal peptide" evidence="2">
    <location>
        <begin position="1"/>
        <end position="43"/>
    </location>
</feature>
<feature type="compositionally biased region" description="Low complexity" evidence="1">
    <location>
        <begin position="400"/>
        <end position="419"/>
    </location>
</feature>
<feature type="region of interest" description="Disordered" evidence="1">
    <location>
        <begin position="232"/>
        <end position="590"/>
    </location>
</feature>
<feature type="compositionally biased region" description="Low complexity" evidence="1">
    <location>
        <begin position="370"/>
        <end position="387"/>
    </location>
</feature>
<gene>
    <name evidence="3" type="ORF">BU204_32490</name>
</gene>
<feature type="compositionally biased region" description="Basic and acidic residues" evidence="1">
    <location>
        <begin position="119"/>
        <end position="133"/>
    </location>
</feature>
<name>A0A1Q8C6F1_9PSEU</name>
<feature type="chain" id="PRO_5010365519" evidence="2">
    <location>
        <begin position="44"/>
        <end position="590"/>
    </location>
</feature>
<feature type="region of interest" description="Disordered" evidence="1">
    <location>
        <begin position="173"/>
        <end position="216"/>
    </location>
</feature>
<evidence type="ECO:0000313" key="4">
    <source>
        <dbReference type="Proteomes" id="UP000185596"/>
    </source>
</evidence>